<reference evidence="1 2" key="1">
    <citation type="submission" date="2009-01" db="EMBL/GenBank/DDBJ databases">
        <title>Complete sequence of Geobacter sp. FRC-32.</title>
        <authorList>
            <consortium name="US DOE Joint Genome Institute"/>
            <person name="Lucas S."/>
            <person name="Copeland A."/>
            <person name="Lapidus A."/>
            <person name="Glavina del Rio T."/>
            <person name="Dalin E."/>
            <person name="Tice H."/>
            <person name="Bruce D."/>
            <person name="Goodwin L."/>
            <person name="Pitluck S."/>
            <person name="Saunders E."/>
            <person name="Brettin T."/>
            <person name="Detter J.C."/>
            <person name="Han C."/>
            <person name="Larimer F."/>
            <person name="Land M."/>
            <person name="Hauser L."/>
            <person name="Kyrpides N."/>
            <person name="Ovchinnikova G."/>
            <person name="Kostka J."/>
            <person name="Richardson P."/>
        </authorList>
    </citation>
    <scope>NUCLEOTIDE SEQUENCE [LARGE SCALE GENOMIC DNA]</scope>
    <source>
        <strain evidence="2">DSM 22248 / JCM 15807 / FRC-32</strain>
    </source>
</reference>
<dbReference type="STRING" id="316067.Geob_2056"/>
<evidence type="ECO:0000313" key="2">
    <source>
        <dbReference type="Proteomes" id="UP000007721"/>
    </source>
</evidence>
<protein>
    <submittedName>
        <fullName evidence="1">Uncharacterized protein</fullName>
    </submittedName>
</protein>
<dbReference type="KEGG" id="geo:Geob_2056"/>
<keyword evidence="2" id="KW-1185">Reference proteome</keyword>
<dbReference type="HOGENOM" id="CLU_2716681_0_0_7"/>
<dbReference type="Proteomes" id="UP000007721">
    <property type="component" value="Chromosome"/>
</dbReference>
<dbReference type="EMBL" id="CP001390">
    <property type="protein sequence ID" value="ACM20411.1"/>
    <property type="molecule type" value="Genomic_DNA"/>
</dbReference>
<proteinExistence type="predicted"/>
<accession>B9M8R5</accession>
<dbReference type="AlphaFoldDB" id="B9M8R5"/>
<evidence type="ECO:0000313" key="1">
    <source>
        <dbReference type="EMBL" id="ACM20411.1"/>
    </source>
</evidence>
<organism evidence="1 2">
    <name type="scientific">Geotalea daltonii (strain DSM 22248 / JCM 15807 / FRC-32)</name>
    <name type="common">Geobacter daltonii</name>
    <dbReference type="NCBI Taxonomy" id="316067"/>
    <lineage>
        <taxon>Bacteria</taxon>
        <taxon>Pseudomonadati</taxon>
        <taxon>Thermodesulfobacteriota</taxon>
        <taxon>Desulfuromonadia</taxon>
        <taxon>Geobacterales</taxon>
        <taxon>Geobacteraceae</taxon>
        <taxon>Geotalea</taxon>
    </lineage>
</organism>
<gene>
    <name evidence="1" type="ordered locus">Geob_2056</name>
</gene>
<sequence length="72" mass="7766">MAVQGRYSILCQSGPLPAYVTLLSIFFGAPVVLHGCAAETLGATWKAQLAFIWRSISARQAEGENATRKGKR</sequence>
<name>B9M8R5_GEODF</name>